<organism evidence="1 2">
    <name type="scientific">Vulcaniibacterium thermophilum</name>
    <dbReference type="NCBI Taxonomy" id="1169913"/>
    <lineage>
        <taxon>Bacteria</taxon>
        <taxon>Pseudomonadati</taxon>
        <taxon>Pseudomonadota</taxon>
        <taxon>Gammaproteobacteria</taxon>
        <taxon>Lysobacterales</taxon>
        <taxon>Lysobacteraceae</taxon>
        <taxon>Vulcaniibacterium</taxon>
    </lineage>
</organism>
<accession>A0A918YTT5</accession>
<keyword evidence="2" id="KW-1185">Reference proteome</keyword>
<evidence type="ECO:0000313" key="1">
    <source>
        <dbReference type="EMBL" id="GHE24620.1"/>
    </source>
</evidence>
<name>A0A918YTT5_9GAMM</name>
<protein>
    <submittedName>
        <fullName evidence="1">Uncharacterized protein</fullName>
    </submittedName>
</protein>
<dbReference type="AlphaFoldDB" id="A0A918YTT5"/>
<evidence type="ECO:0000313" key="2">
    <source>
        <dbReference type="Proteomes" id="UP000636453"/>
    </source>
</evidence>
<reference evidence="1" key="1">
    <citation type="journal article" date="2014" name="Int. J. Syst. Evol. Microbiol.">
        <title>Complete genome sequence of Corynebacterium casei LMG S-19264T (=DSM 44701T), isolated from a smear-ripened cheese.</title>
        <authorList>
            <consortium name="US DOE Joint Genome Institute (JGI-PGF)"/>
            <person name="Walter F."/>
            <person name="Albersmeier A."/>
            <person name="Kalinowski J."/>
            <person name="Ruckert C."/>
        </authorList>
    </citation>
    <scope>NUCLEOTIDE SEQUENCE</scope>
    <source>
        <strain evidence="1">KCTC 32020</strain>
    </source>
</reference>
<proteinExistence type="predicted"/>
<sequence length="78" mass="8731">MAAKPNFSVPRWAPPALQRLRRSRSLAGDYDPGARIQEVIWLDDLPVGLIAKDPAANDRLYYIQPDHLGSPRVVIDPI</sequence>
<gene>
    <name evidence="1" type="ORF">GCM10007167_00030</name>
</gene>
<comment type="caution">
    <text evidence="1">The sequence shown here is derived from an EMBL/GenBank/DDBJ whole genome shotgun (WGS) entry which is preliminary data.</text>
</comment>
<dbReference type="OrthoDB" id="9816400at2"/>
<dbReference type="Proteomes" id="UP000636453">
    <property type="component" value="Unassembled WGS sequence"/>
</dbReference>
<dbReference type="RefSeq" id="WP_146471652.1">
    <property type="nucleotide sequence ID" value="NZ_BNCF01000001.1"/>
</dbReference>
<reference evidence="1" key="2">
    <citation type="submission" date="2020-09" db="EMBL/GenBank/DDBJ databases">
        <authorList>
            <person name="Sun Q."/>
            <person name="Kim S."/>
        </authorList>
    </citation>
    <scope>NUCLEOTIDE SEQUENCE</scope>
    <source>
        <strain evidence="1">KCTC 32020</strain>
    </source>
</reference>
<dbReference type="EMBL" id="BNCF01000001">
    <property type="protein sequence ID" value="GHE24620.1"/>
    <property type="molecule type" value="Genomic_DNA"/>
</dbReference>